<dbReference type="GO" id="GO:0005886">
    <property type="term" value="C:plasma membrane"/>
    <property type="evidence" value="ECO:0007669"/>
    <property type="project" value="TreeGrafter"/>
</dbReference>
<dbReference type="PRINTS" id="PR00261">
    <property type="entry name" value="LDLRECEPTOR"/>
</dbReference>
<comment type="caution">
    <text evidence="8">Lacks conserved residue(s) required for the propagation of feature annotation.</text>
</comment>
<keyword evidence="8" id="KW-0245">EGF-like domain</keyword>
<feature type="disulfide bond" evidence="9">
    <location>
        <begin position="533"/>
        <end position="551"/>
    </location>
</feature>
<evidence type="ECO:0000256" key="8">
    <source>
        <dbReference type="PROSITE-ProRule" id="PRU00076"/>
    </source>
</evidence>
<dbReference type="InterPro" id="IPR023415">
    <property type="entry name" value="LDLR_class-A_CS"/>
</dbReference>
<dbReference type="OrthoDB" id="2019384at2759"/>
<evidence type="ECO:0000256" key="4">
    <source>
        <dbReference type="ARBA" id="ARBA00022737"/>
    </source>
</evidence>
<proteinExistence type="predicted"/>
<sequence>MNGNDRCIDWRDICDNEQDCRDGEDERNCEKIEMNGCTIEHDFRCRNGLCISKGFLFDMGRECLDGTDEQRVTDFLPSYHPIDDKYKDCFLAFSIDCDERTCGKEKFSCGDGQCIAWNERFSNETLCNNYQDAFHMCELKKNMRAMKTGQCDWKIENFIGENDTCHEAVVRSRTTDYSNDNGSLIMSLFKHVRDKCSNSGVFYKYFESYSFTPFIEPYLEASQFAYYNYEIAHLVLHQSTRPAQFCVAGYKQTNCSHYINIYEQNYPFPPFEYLFGNVIKKHLISSFYCNNTSFYLCRTSHECISKYRLFDGFYDCIDRSDERNYSLISSLDKKYLRDRYQCETTPGLVLPHFLGDKEKQCEDGSDEMSSVVNWQIIFCDEVQQHCRLIRQSWAQRSNRLAIDFHGICNSHWDVRNGLDEINCTDWVCGTSSQIKYKRDDVELWNGNCVWPPKRCDGIWNFIDGRDELNCDAEHSAYKIKLPPCRNITTKEIIDINSKWRLRGDVHVDCIGGQDERNTYACQDGLSLNERFLCLNGTCIEQMYTCDGFKHCLEGEDEDLYLCTNRSASLCPPGTCECNPDHPFLMECISNTKRCDNIVNCRNTMEDERFCYRATPVEDDIIIPETKSASENKFAWYCDRGVLILRRNQLACLCPPSYFGNRCQYHNHRLTVAVVLDASTVTDFTRRAKISLFPIVRLLVLLEYKNRTIDHFIITQLAKATPTHRFYLNYPWILLEHIHFDQNSQFKIKFLLYNIDIDYVKLLFFWEYDVEYPFLPAYRLAKILHVDLRERRRLLRQVCSGQCLHGTCYPILNKENDYYCDCEIEWNGKNCDEAVLWKLSNDTLTNVSSTCANSSIYLPTFYDYNASKYTSFMCICPVNTWGATCNLKIPNQCSTSIFKCDNNGICLRYKDNFYEDWTICQCPGNSYALNCKAPTSVVTIHKNEKFSNLPSTIFTAIVQVADIEVPLHSFVTYQSKLIIDDNSPITYELYDNENGITLQAGFFKLYEEDNDGNHKSNIYLLYFIK</sequence>
<evidence type="ECO:0000256" key="7">
    <source>
        <dbReference type="ARBA" id="ARBA00023157"/>
    </source>
</evidence>
<evidence type="ECO:0000256" key="2">
    <source>
        <dbReference type="ARBA" id="ARBA00004308"/>
    </source>
</evidence>
<dbReference type="PROSITE" id="PS00022">
    <property type="entry name" value="EGF_1"/>
    <property type="match status" value="1"/>
</dbReference>
<dbReference type="Proteomes" id="UP000682733">
    <property type="component" value="Unassembled WGS sequence"/>
</dbReference>
<dbReference type="Gene3D" id="4.10.400.10">
    <property type="entry name" value="Low-density Lipoprotein Receptor"/>
    <property type="match status" value="3"/>
</dbReference>
<dbReference type="EMBL" id="CAJOBA010043414">
    <property type="protein sequence ID" value="CAF4148986.1"/>
    <property type="molecule type" value="Genomic_DNA"/>
</dbReference>
<keyword evidence="7 8" id="KW-1015">Disulfide bond</keyword>
<comment type="subcellular location">
    <subcellularLocation>
        <location evidence="2">Endomembrane system</location>
    </subcellularLocation>
    <subcellularLocation>
        <location evidence="1">Membrane</location>
        <topology evidence="1">Single-pass membrane protein</topology>
    </subcellularLocation>
</comment>
<dbReference type="PANTHER" id="PTHR24270">
    <property type="entry name" value="LOW-DENSITY LIPOPROTEIN RECEPTOR-RELATED"/>
    <property type="match status" value="1"/>
</dbReference>
<evidence type="ECO:0000256" key="3">
    <source>
        <dbReference type="ARBA" id="ARBA00022692"/>
    </source>
</evidence>
<organism evidence="11 15">
    <name type="scientific">Didymodactylos carnosus</name>
    <dbReference type="NCBI Taxonomy" id="1234261"/>
    <lineage>
        <taxon>Eukaryota</taxon>
        <taxon>Metazoa</taxon>
        <taxon>Spiralia</taxon>
        <taxon>Gnathifera</taxon>
        <taxon>Rotifera</taxon>
        <taxon>Eurotatoria</taxon>
        <taxon>Bdelloidea</taxon>
        <taxon>Philodinida</taxon>
        <taxon>Philodinidae</taxon>
        <taxon>Didymodactylos</taxon>
    </lineage>
</organism>
<evidence type="ECO:0000256" key="6">
    <source>
        <dbReference type="ARBA" id="ARBA00023136"/>
    </source>
</evidence>
<evidence type="ECO:0000313" key="14">
    <source>
        <dbReference type="EMBL" id="CAF4148986.1"/>
    </source>
</evidence>
<dbReference type="Proteomes" id="UP000677228">
    <property type="component" value="Unassembled WGS sequence"/>
</dbReference>
<evidence type="ECO:0000256" key="1">
    <source>
        <dbReference type="ARBA" id="ARBA00004167"/>
    </source>
</evidence>
<dbReference type="PROSITE" id="PS50026">
    <property type="entry name" value="EGF_3"/>
    <property type="match status" value="1"/>
</dbReference>
<dbReference type="Pfam" id="PF00057">
    <property type="entry name" value="Ldl_recept_a"/>
    <property type="match status" value="1"/>
</dbReference>
<dbReference type="InterPro" id="IPR000742">
    <property type="entry name" value="EGF"/>
</dbReference>
<evidence type="ECO:0000313" key="12">
    <source>
        <dbReference type="EMBL" id="CAF1337750.1"/>
    </source>
</evidence>
<keyword evidence="5" id="KW-1133">Transmembrane helix</keyword>
<evidence type="ECO:0000313" key="13">
    <source>
        <dbReference type="EMBL" id="CAF4025748.1"/>
    </source>
</evidence>
<feature type="disulfide bond" evidence="8">
    <location>
        <begin position="821"/>
        <end position="830"/>
    </location>
</feature>
<feature type="disulfide bond" evidence="9">
    <location>
        <begin position="14"/>
        <end position="29"/>
    </location>
</feature>
<dbReference type="EMBL" id="CAJNOK010021792">
    <property type="protein sequence ID" value="CAF1337750.1"/>
    <property type="molecule type" value="Genomic_DNA"/>
</dbReference>
<dbReference type="AlphaFoldDB" id="A0A815ADD2"/>
<evidence type="ECO:0000256" key="9">
    <source>
        <dbReference type="PROSITE-ProRule" id="PRU00124"/>
    </source>
</evidence>
<evidence type="ECO:0000313" key="11">
    <source>
        <dbReference type="EMBL" id="CAF1254396.1"/>
    </source>
</evidence>
<keyword evidence="15" id="KW-1185">Reference proteome</keyword>
<dbReference type="GO" id="GO:0016192">
    <property type="term" value="P:vesicle-mediated transport"/>
    <property type="evidence" value="ECO:0007669"/>
    <property type="project" value="UniProtKB-ARBA"/>
</dbReference>
<dbReference type="CDD" id="cd00112">
    <property type="entry name" value="LDLa"/>
    <property type="match status" value="2"/>
</dbReference>
<dbReference type="InterPro" id="IPR002172">
    <property type="entry name" value="LDrepeatLR_classA_rpt"/>
</dbReference>
<feature type="disulfide bond" evidence="8">
    <location>
        <begin position="802"/>
        <end position="819"/>
    </location>
</feature>
<keyword evidence="3" id="KW-0812">Transmembrane</keyword>
<dbReference type="SUPFAM" id="SSF57196">
    <property type="entry name" value="EGF/Laminin"/>
    <property type="match status" value="1"/>
</dbReference>
<dbReference type="Proteomes" id="UP000663829">
    <property type="component" value="Unassembled WGS sequence"/>
</dbReference>
<comment type="caution">
    <text evidence="11">The sequence shown here is derived from an EMBL/GenBank/DDBJ whole genome shotgun (WGS) entry which is preliminary data.</text>
</comment>
<name>A0A815ADD2_9BILA</name>
<dbReference type="SUPFAM" id="SSF57424">
    <property type="entry name" value="LDL receptor-like module"/>
    <property type="match status" value="3"/>
</dbReference>
<evidence type="ECO:0000259" key="10">
    <source>
        <dbReference type="PROSITE" id="PS50026"/>
    </source>
</evidence>
<dbReference type="PANTHER" id="PTHR24270:SF60">
    <property type="entry name" value="CUB AND LDLA DOMAIN, ISOFORM A-RELATED"/>
    <property type="match status" value="1"/>
</dbReference>
<dbReference type="EMBL" id="CAJOBC010015918">
    <property type="protein sequence ID" value="CAF4025748.1"/>
    <property type="molecule type" value="Genomic_DNA"/>
</dbReference>
<dbReference type="Gene3D" id="2.10.25.10">
    <property type="entry name" value="Laminin"/>
    <property type="match status" value="1"/>
</dbReference>
<feature type="domain" description="EGF-like" evidence="10">
    <location>
        <begin position="794"/>
        <end position="831"/>
    </location>
</feature>
<dbReference type="Proteomes" id="UP000681722">
    <property type="component" value="Unassembled WGS sequence"/>
</dbReference>
<reference evidence="11" key="1">
    <citation type="submission" date="2021-02" db="EMBL/GenBank/DDBJ databases">
        <authorList>
            <person name="Nowell W R."/>
        </authorList>
    </citation>
    <scope>NUCLEOTIDE SEQUENCE</scope>
</reference>
<feature type="disulfide bond" evidence="9">
    <location>
        <begin position="45"/>
        <end position="63"/>
    </location>
</feature>
<evidence type="ECO:0000256" key="5">
    <source>
        <dbReference type="ARBA" id="ARBA00022989"/>
    </source>
</evidence>
<dbReference type="SMART" id="SM00181">
    <property type="entry name" value="EGF"/>
    <property type="match status" value="4"/>
</dbReference>
<dbReference type="GO" id="GO:0012505">
    <property type="term" value="C:endomembrane system"/>
    <property type="evidence" value="ECO:0007669"/>
    <property type="project" value="UniProtKB-SubCell"/>
</dbReference>
<dbReference type="InterPro" id="IPR050685">
    <property type="entry name" value="LDLR"/>
</dbReference>
<gene>
    <name evidence="11" type="ORF">GPM918_LOCUS26291</name>
    <name evidence="12" type="ORF">OVA965_LOCUS30194</name>
    <name evidence="13" type="ORF">SRO942_LOCUS26409</name>
    <name evidence="14" type="ORF">TMI583_LOCUS30989</name>
</gene>
<dbReference type="InterPro" id="IPR036055">
    <property type="entry name" value="LDL_receptor-like_sf"/>
</dbReference>
<dbReference type="PROSITE" id="PS01209">
    <property type="entry name" value="LDLRA_1"/>
    <property type="match status" value="1"/>
</dbReference>
<evidence type="ECO:0000313" key="15">
    <source>
        <dbReference type="Proteomes" id="UP000663829"/>
    </source>
</evidence>
<keyword evidence="4" id="KW-0677">Repeat</keyword>
<keyword evidence="6" id="KW-0472">Membrane</keyword>
<dbReference type="SMART" id="SM00192">
    <property type="entry name" value="LDLa"/>
    <property type="match status" value="6"/>
</dbReference>
<accession>A0A815ADD2</accession>
<dbReference type="PROSITE" id="PS50068">
    <property type="entry name" value="LDLRA_2"/>
    <property type="match status" value="3"/>
</dbReference>
<protein>
    <recommendedName>
        <fullName evidence="10">EGF-like domain-containing protein</fullName>
    </recommendedName>
</protein>
<feature type="non-terminal residue" evidence="11">
    <location>
        <position position="1"/>
    </location>
</feature>
<dbReference type="EMBL" id="CAJNOQ010010535">
    <property type="protein sequence ID" value="CAF1254396.1"/>
    <property type="molecule type" value="Genomic_DNA"/>
</dbReference>